<protein>
    <submittedName>
        <fullName evidence="2">Uncharacterized protein</fullName>
    </submittedName>
</protein>
<organism evidence="2 3">
    <name type="scientific">Nakamurella flava</name>
    <dbReference type="NCBI Taxonomy" id="2576308"/>
    <lineage>
        <taxon>Bacteria</taxon>
        <taxon>Bacillati</taxon>
        <taxon>Actinomycetota</taxon>
        <taxon>Actinomycetes</taxon>
        <taxon>Nakamurellales</taxon>
        <taxon>Nakamurellaceae</taxon>
        <taxon>Nakamurella</taxon>
    </lineage>
</organism>
<keyword evidence="1" id="KW-0812">Transmembrane</keyword>
<proteinExistence type="predicted"/>
<name>A0A4U6QNM2_9ACTN</name>
<dbReference type="AlphaFoldDB" id="A0A4U6QNM2"/>
<sequence>MAGLIPTWMRDLLPDLSFLDPWTRPGPVADIWAFASLTAMIVASVAVIRGGRWPWRVVLVLAAGSWPLPDHPAQGPILFDLSYQHGVHAADLLSVVAVVVAVLPWGRFRRPGRPTSGSTGQQERRRQDR</sequence>
<comment type="caution">
    <text evidence="2">The sequence shown here is derived from an EMBL/GenBank/DDBJ whole genome shotgun (WGS) entry which is preliminary data.</text>
</comment>
<feature type="transmembrane region" description="Helical" evidence="1">
    <location>
        <begin position="31"/>
        <end position="48"/>
    </location>
</feature>
<gene>
    <name evidence="2" type="ORF">FDO65_09025</name>
</gene>
<keyword evidence="1" id="KW-1133">Transmembrane helix</keyword>
<accession>A0A4U6QNM2</accession>
<keyword evidence="3" id="KW-1185">Reference proteome</keyword>
<dbReference type="RefSeq" id="WP_137448981.1">
    <property type="nucleotide sequence ID" value="NZ_SZZH01000001.1"/>
</dbReference>
<dbReference type="OrthoDB" id="9970756at2"/>
<evidence type="ECO:0000313" key="3">
    <source>
        <dbReference type="Proteomes" id="UP000306985"/>
    </source>
</evidence>
<evidence type="ECO:0000256" key="1">
    <source>
        <dbReference type="SAM" id="Phobius"/>
    </source>
</evidence>
<dbReference type="EMBL" id="SZZH01000001">
    <property type="protein sequence ID" value="TKV61676.1"/>
    <property type="molecule type" value="Genomic_DNA"/>
</dbReference>
<reference evidence="2 3" key="1">
    <citation type="submission" date="2019-05" db="EMBL/GenBank/DDBJ databases">
        <title>Nakamurella sp. N5BH11, whole genome shotgun sequence.</title>
        <authorList>
            <person name="Tuo L."/>
        </authorList>
    </citation>
    <scope>NUCLEOTIDE SEQUENCE [LARGE SCALE GENOMIC DNA]</scope>
    <source>
        <strain evidence="2 3">N5BH11</strain>
    </source>
</reference>
<evidence type="ECO:0000313" key="2">
    <source>
        <dbReference type="EMBL" id="TKV61676.1"/>
    </source>
</evidence>
<keyword evidence="1" id="KW-0472">Membrane</keyword>
<dbReference type="Proteomes" id="UP000306985">
    <property type="component" value="Unassembled WGS sequence"/>
</dbReference>